<feature type="signal peptide" evidence="2">
    <location>
        <begin position="1"/>
        <end position="24"/>
    </location>
</feature>
<dbReference type="STRING" id="1122949.GCA_000378725_00697"/>
<feature type="chain" id="PRO_5016912646" evidence="2">
    <location>
        <begin position="25"/>
        <end position="217"/>
    </location>
</feature>
<evidence type="ECO:0000259" key="3">
    <source>
        <dbReference type="Pfam" id="PF07833"/>
    </source>
</evidence>
<dbReference type="InterPro" id="IPR012854">
    <property type="entry name" value="Cu_amine_oxidase-like_N"/>
</dbReference>
<dbReference type="InterPro" id="IPR036582">
    <property type="entry name" value="Mao_N_sf"/>
</dbReference>
<sequence length="217" mass="24373">MNLKKKLLVFTLSIVTITSSSVFAAGKLPKEASNTKIDIYINNQIKAIPDTYGKAYLDKTNNRVMVPIRYITEELGAYIQFYTEAQTNKQGILIGGVGTKLIKINIGEKQATFHENSGKEVIETDAAPILYDGRTYVPIRFISEAMGLKVNWKDNNVYIEGSFKNKPKDADKNIEKNTDENKSSNASINSLDELFKNTDKNDREDKSLVGEKSNLYM</sequence>
<accession>A0A379C4X1</accession>
<dbReference type="EMBL" id="UGSZ01000001">
    <property type="protein sequence ID" value="SUB57138.1"/>
    <property type="molecule type" value="Genomic_DNA"/>
</dbReference>
<feature type="domain" description="Copper amine oxidase-like N-terminal" evidence="3">
    <location>
        <begin position="54"/>
        <end position="156"/>
    </location>
</feature>
<reference evidence="4 5" key="1">
    <citation type="submission" date="2018-06" db="EMBL/GenBank/DDBJ databases">
        <authorList>
            <consortium name="Pathogen Informatics"/>
            <person name="Doyle S."/>
        </authorList>
    </citation>
    <scope>NUCLEOTIDE SEQUENCE [LARGE SCALE GENOMIC DNA]</scope>
    <source>
        <strain evidence="4 5">NCTC13149</strain>
    </source>
</reference>
<dbReference type="Pfam" id="PF07833">
    <property type="entry name" value="Cu_amine_oxidN1"/>
    <property type="match status" value="1"/>
</dbReference>
<gene>
    <name evidence="4" type="ORF">NCTC13149_00954</name>
</gene>
<dbReference type="Gene3D" id="3.30.457.10">
    <property type="entry name" value="Copper amine oxidase-like, N-terminal domain"/>
    <property type="match status" value="1"/>
</dbReference>
<keyword evidence="2" id="KW-0732">Signal</keyword>
<evidence type="ECO:0000313" key="5">
    <source>
        <dbReference type="Proteomes" id="UP000255517"/>
    </source>
</evidence>
<dbReference type="OrthoDB" id="2379109at2"/>
<evidence type="ECO:0000256" key="2">
    <source>
        <dbReference type="SAM" id="SignalP"/>
    </source>
</evidence>
<feature type="compositionally biased region" description="Basic and acidic residues" evidence="1">
    <location>
        <begin position="168"/>
        <end position="182"/>
    </location>
</feature>
<dbReference type="AlphaFoldDB" id="A0A379C4X1"/>
<dbReference type="SUPFAM" id="SSF55383">
    <property type="entry name" value="Copper amine oxidase, domain N"/>
    <property type="match status" value="1"/>
</dbReference>
<protein>
    <submittedName>
        <fullName evidence="4">Copper amine oxidase N-terminal domain</fullName>
    </submittedName>
</protein>
<proteinExistence type="predicted"/>
<feature type="compositionally biased region" description="Basic and acidic residues" evidence="1">
    <location>
        <begin position="193"/>
        <end position="209"/>
    </location>
</feature>
<dbReference type="Proteomes" id="UP000255517">
    <property type="component" value="Unassembled WGS sequence"/>
</dbReference>
<name>A0A379C4X1_9FIRM</name>
<feature type="region of interest" description="Disordered" evidence="1">
    <location>
        <begin position="168"/>
        <end position="217"/>
    </location>
</feature>
<evidence type="ECO:0000313" key="4">
    <source>
        <dbReference type="EMBL" id="SUB57138.1"/>
    </source>
</evidence>
<organism evidence="4 5">
    <name type="scientific">Peptoniphilus lacrimalis</name>
    <dbReference type="NCBI Taxonomy" id="33031"/>
    <lineage>
        <taxon>Bacteria</taxon>
        <taxon>Bacillati</taxon>
        <taxon>Bacillota</taxon>
        <taxon>Tissierellia</taxon>
        <taxon>Tissierellales</taxon>
        <taxon>Peptoniphilaceae</taxon>
        <taxon>Peptoniphilus</taxon>
    </lineage>
</organism>
<evidence type="ECO:0000256" key="1">
    <source>
        <dbReference type="SAM" id="MobiDB-lite"/>
    </source>
</evidence>
<dbReference type="RefSeq" id="WP_019034579.1">
    <property type="nucleotide sequence ID" value="NZ_UGSZ01000001.1"/>
</dbReference>